<feature type="compositionally biased region" description="Polar residues" evidence="1">
    <location>
        <begin position="50"/>
        <end position="59"/>
    </location>
</feature>
<feature type="region of interest" description="Disordered" evidence="1">
    <location>
        <begin position="578"/>
        <end position="604"/>
    </location>
</feature>
<feature type="compositionally biased region" description="Polar residues" evidence="1">
    <location>
        <begin position="503"/>
        <end position="513"/>
    </location>
</feature>
<evidence type="ECO:0000256" key="1">
    <source>
        <dbReference type="SAM" id="MobiDB-lite"/>
    </source>
</evidence>
<feature type="compositionally biased region" description="Basic and acidic residues" evidence="1">
    <location>
        <begin position="676"/>
        <end position="693"/>
    </location>
</feature>
<keyword evidence="3" id="KW-1185">Reference proteome</keyword>
<sequence>MGSNADEHLILHQLEKEALVKGVPLGQARDIDIPPPRPKRKPNNPYPRKTSTINSNSLSDGAKDGSLIKSASSSHSGKQILDLESDGHHKKPCGIANAKTNEKSGEVSRSGIHTFSQETPCMSLSQASNGRLTSVVLKSQCVFRDFVPSVNGTSNGCATDGSSDLEVTQKLSRTDANNRDMDDSMDCYNNLDVKMMEGEKHKQTGKLRLLPKEEIRSNQNYPRHIPVHVVERSSQSCAQNPSPDMICKAPIIHHVEGTMGDVKIFTNTSASATTENHSNVSLQQLLPNISSPDNLPSNNQDSCNTFVNTTLSNLIVSSLLQNPVAHAAASLAAMFWPFTNVETPADSPLGSIEGVQFKHGSPSPSTSAIAAATVMAASAWWAAHGLLPFYPPPQPGFTCISEQINSSPVRASVVTPDKEKKDHMFKASPWEGQQFEPLRSMALEPKVTDTKLLPVLSSDGNKVGSVMSNNTKEEVPGDKPKPVSVTEFQDSKGKTKEPVDRSSCGSNTPSSSEVEMDMLEKCANGMDKSKEQNINHWTIEPNNHRCRSAGNMNDPWREVSEEGKMAFKALFSREILPQSFSPPNHLGDNGQLKKNDEDGKHVSDEISEDTLDLNIKTRITSLDCGETEKGVIDNTKGLFSLGFLHGKLKTRRTGFKPYKRCSVEAQESCVGNESSQGEKREPKRVRLEGEASM</sequence>
<dbReference type="EMBL" id="JADFTS010000052">
    <property type="protein sequence ID" value="KAF9587092.1"/>
    <property type="molecule type" value="Genomic_DNA"/>
</dbReference>
<feature type="region of interest" description="Disordered" evidence="1">
    <location>
        <begin position="666"/>
        <end position="693"/>
    </location>
</feature>
<feature type="region of interest" description="Disordered" evidence="1">
    <location>
        <begin position="455"/>
        <end position="513"/>
    </location>
</feature>
<dbReference type="OrthoDB" id="118550at2759"/>
<gene>
    <name evidence="2" type="ORF">IFM89_039675</name>
</gene>
<name>A0A835LC54_9MAGN</name>
<protein>
    <submittedName>
        <fullName evidence="2">Uncharacterized protein</fullName>
    </submittedName>
</protein>
<evidence type="ECO:0000313" key="2">
    <source>
        <dbReference type="EMBL" id="KAF9587092.1"/>
    </source>
</evidence>
<accession>A0A835LC54</accession>
<feature type="region of interest" description="Disordered" evidence="1">
    <location>
        <begin position="26"/>
        <end position="110"/>
    </location>
</feature>
<dbReference type="AlphaFoldDB" id="A0A835LC54"/>
<organism evidence="2 3">
    <name type="scientific">Coptis chinensis</name>
    <dbReference type="NCBI Taxonomy" id="261450"/>
    <lineage>
        <taxon>Eukaryota</taxon>
        <taxon>Viridiplantae</taxon>
        <taxon>Streptophyta</taxon>
        <taxon>Embryophyta</taxon>
        <taxon>Tracheophyta</taxon>
        <taxon>Spermatophyta</taxon>
        <taxon>Magnoliopsida</taxon>
        <taxon>Ranunculales</taxon>
        <taxon>Ranunculaceae</taxon>
        <taxon>Coptidoideae</taxon>
        <taxon>Coptis</taxon>
    </lineage>
</organism>
<reference evidence="2 3" key="1">
    <citation type="submission" date="2020-10" db="EMBL/GenBank/DDBJ databases">
        <title>The Coptis chinensis genome and diversification of protoberbering-type alkaloids.</title>
        <authorList>
            <person name="Wang B."/>
            <person name="Shu S."/>
            <person name="Song C."/>
            <person name="Liu Y."/>
        </authorList>
    </citation>
    <scope>NUCLEOTIDE SEQUENCE [LARGE SCALE GENOMIC DNA]</scope>
    <source>
        <strain evidence="2">HL-2020</strain>
        <tissue evidence="2">Leaf</tissue>
    </source>
</reference>
<feature type="compositionally biased region" description="Basic and acidic residues" evidence="1">
    <location>
        <begin position="471"/>
        <end position="481"/>
    </location>
</feature>
<dbReference type="Proteomes" id="UP000631114">
    <property type="component" value="Unassembled WGS sequence"/>
</dbReference>
<feature type="compositionally biased region" description="Basic and acidic residues" evidence="1">
    <location>
        <begin position="591"/>
        <end position="604"/>
    </location>
</feature>
<comment type="caution">
    <text evidence="2">The sequence shown here is derived from an EMBL/GenBank/DDBJ whole genome shotgun (WGS) entry which is preliminary data.</text>
</comment>
<proteinExistence type="predicted"/>
<feature type="compositionally biased region" description="Basic and acidic residues" evidence="1">
    <location>
        <begin position="489"/>
        <end position="500"/>
    </location>
</feature>
<evidence type="ECO:0000313" key="3">
    <source>
        <dbReference type="Proteomes" id="UP000631114"/>
    </source>
</evidence>